<reference evidence="1 2" key="2">
    <citation type="submission" date="2012-06" db="EMBL/GenBank/DDBJ databases">
        <authorList>
            <person name="Fiebig A."/>
        </authorList>
    </citation>
    <scope>NUCLEOTIDE SEQUENCE [LARGE SCALE GENOMIC DNA]</scope>
    <source>
        <strain evidence="1 2">DFL-43</strain>
    </source>
</reference>
<evidence type="ECO:0000313" key="2">
    <source>
        <dbReference type="Proteomes" id="UP000004291"/>
    </source>
</evidence>
<sequence length="125" mass="14115">MAMTEAHTQDQRIQLVLSRLETVIDAENKALGVERDYDLKRSNALKSRCLYDMTMLFKNIRPGQLAPGHKRRLDSVRAKLDVNQAKVKAHMDAVRDIADMIKESVAESEADGTYSAEQFQGYSLS</sequence>
<dbReference type="EMBL" id="ABIA03000002">
    <property type="protein sequence ID" value="EDQ34615.2"/>
    <property type="molecule type" value="Genomic_DNA"/>
</dbReference>
<organism evidence="1 2">
    <name type="scientific">Hoeflea phototrophica (strain DSM 17068 / NCIMB 14078 / DFL-43)</name>
    <dbReference type="NCBI Taxonomy" id="411684"/>
    <lineage>
        <taxon>Bacteria</taxon>
        <taxon>Pseudomonadati</taxon>
        <taxon>Pseudomonadota</taxon>
        <taxon>Alphaproteobacteria</taxon>
        <taxon>Hyphomicrobiales</taxon>
        <taxon>Rhizobiaceae</taxon>
        <taxon>Hoeflea</taxon>
    </lineage>
</organism>
<protein>
    <recommendedName>
        <fullName evidence="3">FlgN protein</fullName>
    </recommendedName>
</protein>
<reference evidence="1 2" key="1">
    <citation type="submission" date="2007-10" db="EMBL/GenBank/DDBJ databases">
        <authorList>
            <person name="Wagner-Dobler I."/>
            <person name="Ferriera S."/>
            <person name="Johnson J."/>
            <person name="Kravitz S."/>
            <person name="Beeson K."/>
            <person name="Sutton G."/>
            <person name="Rogers Y.-H."/>
            <person name="Friedman R."/>
            <person name="Frazier M."/>
            <person name="Venter J.C."/>
        </authorList>
    </citation>
    <scope>NUCLEOTIDE SEQUENCE [LARGE SCALE GENOMIC DNA]</scope>
    <source>
        <strain evidence="1 2">DFL-43</strain>
    </source>
</reference>
<dbReference type="AlphaFoldDB" id="A9CYQ9"/>
<name>A9CYQ9_HOEPD</name>
<keyword evidence="2" id="KW-1185">Reference proteome</keyword>
<dbReference type="OrthoDB" id="8294122at2"/>
<evidence type="ECO:0000313" key="1">
    <source>
        <dbReference type="EMBL" id="EDQ34615.2"/>
    </source>
</evidence>
<gene>
    <name evidence="1" type="ORF">HPDFL43_00420</name>
</gene>
<dbReference type="eggNOG" id="ENOG5033ETF">
    <property type="taxonomic scope" value="Bacteria"/>
</dbReference>
<evidence type="ECO:0008006" key="3">
    <source>
        <dbReference type="Google" id="ProtNLM"/>
    </source>
</evidence>
<dbReference type="STRING" id="411684.HPDFL43_00420"/>
<accession>A9CYQ9</accession>
<comment type="caution">
    <text evidence="1">The sequence shown here is derived from an EMBL/GenBank/DDBJ whole genome shotgun (WGS) entry which is preliminary data.</text>
</comment>
<dbReference type="HOGENOM" id="CLU_144083_0_0_5"/>
<dbReference type="Proteomes" id="UP000004291">
    <property type="component" value="Chromosome"/>
</dbReference>
<dbReference type="RefSeq" id="WP_156970175.1">
    <property type="nucleotide sequence ID" value="NZ_CM002917.1"/>
</dbReference>
<proteinExistence type="predicted"/>